<dbReference type="InterPro" id="IPR024111">
    <property type="entry name" value="PEX5/PEX5L"/>
</dbReference>
<keyword evidence="5 6" id="KW-0802">TPR repeat</keyword>
<dbReference type="SUPFAM" id="SSF48452">
    <property type="entry name" value="TPR-like"/>
    <property type="match status" value="1"/>
</dbReference>
<evidence type="ECO:0000256" key="6">
    <source>
        <dbReference type="PROSITE-ProRule" id="PRU00339"/>
    </source>
</evidence>
<keyword evidence="3" id="KW-0963">Cytoplasm</keyword>
<evidence type="ECO:0000256" key="4">
    <source>
        <dbReference type="ARBA" id="ARBA00022737"/>
    </source>
</evidence>
<dbReference type="PANTHER" id="PTHR10130">
    <property type="entry name" value="PEROXISOMAL TARGETING SIGNAL 1 RECEPTOR PEX5"/>
    <property type="match status" value="1"/>
</dbReference>
<name>A0A8C9Z3K0_SANLU</name>
<evidence type="ECO:0000256" key="5">
    <source>
        <dbReference type="ARBA" id="ARBA00022803"/>
    </source>
</evidence>
<evidence type="ECO:0000313" key="8">
    <source>
        <dbReference type="Proteomes" id="UP000694568"/>
    </source>
</evidence>
<dbReference type="PROSITE" id="PS50005">
    <property type="entry name" value="TPR"/>
    <property type="match status" value="3"/>
</dbReference>
<feature type="repeat" description="TPR" evidence="6">
    <location>
        <begin position="201"/>
        <end position="234"/>
    </location>
</feature>
<dbReference type="Proteomes" id="UP000694568">
    <property type="component" value="Unplaced"/>
</dbReference>
<protein>
    <submittedName>
        <fullName evidence="7">Peroxisomal biosis factor 5 like</fullName>
    </submittedName>
</protein>
<evidence type="ECO:0000256" key="2">
    <source>
        <dbReference type="ARBA" id="ARBA00005348"/>
    </source>
</evidence>
<keyword evidence="8" id="KW-1185">Reference proteome</keyword>
<evidence type="ECO:0000313" key="7">
    <source>
        <dbReference type="Ensembl" id="ENSSLUP00000034227.1"/>
    </source>
</evidence>
<feature type="repeat" description="TPR" evidence="6">
    <location>
        <begin position="67"/>
        <end position="100"/>
    </location>
</feature>
<evidence type="ECO:0000256" key="3">
    <source>
        <dbReference type="ARBA" id="ARBA00022490"/>
    </source>
</evidence>
<dbReference type="SMART" id="SM00028">
    <property type="entry name" value="TPR"/>
    <property type="match status" value="6"/>
</dbReference>
<keyword evidence="4" id="KW-0677">Repeat</keyword>
<sequence length="317" mass="35006">CEATWAQIEWSDVCCCLSLQGYFFNANNPYRDAPSAFAEGQEKAREGDLNAAVLLLEAAILQDPQDSEAWQVLGTTQAENENEQAAIVSLQRCLELRPNNLPALMALAVSFTNSGMQRDACDALRRWISHNPRYKHLAVDGRSPSELQEVLLLFQEAALLNLDCVDPDLQTGLGVLFNLGSDFNRAVEAFSAALSVRPQDYLLWNRLGATLANGDRSEEAVEAYGRALELQPGFIRSRYNLGISCINLGAHREAVSNFLTALNQQRQSQRCSHQQMSANIWAALRIAVSMLDRPELFQAASAGDLDLLMQVFDVGDV</sequence>
<reference evidence="7" key="1">
    <citation type="submission" date="2025-08" db="UniProtKB">
        <authorList>
            <consortium name="Ensembl"/>
        </authorList>
    </citation>
    <scope>IDENTIFICATION</scope>
</reference>
<accession>A0A8C9Z3K0</accession>
<dbReference type="GO" id="GO:0005052">
    <property type="term" value="F:peroxisome matrix targeting signal-1 binding"/>
    <property type="evidence" value="ECO:0007669"/>
    <property type="project" value="TreeGrafter"/>
</dbReference>
<dbReference type="AlphaFoldDB" id="A0A8C9Z3K0"/>
<reference evidence="7" key="2">
    <citation type="submission" date="2025-09" db="UniProtKB">
        <authorList>
            <consortium name="Ensembl"/>
        </authorList>
    </citation>
    <scope>IDENTIFICATION</scope>
</reference>
<proteinExistence type="inferred from homology"/>
<dbReference type="InterPro" id="IPR019734">
    <property type="entry name" value="TPR_rpt"/>
</dbReference>
<dbReference type="GeneTree" id="ENSGT00940000155931"/>
<dbReference type="Ensembl" id="ENSSLUT00000035286.1">
    <property type="protein sequence ID" value="ENSSLUP00000034227.1"/>
    <property type="gene ID" value="ENSSLUG00000015209.1"/>
</dbReference>
<dbReference type="GO" id="GO:0016560">
    <property type="term" value="P:protein import into peroxisome matrix, docking"/>
    <property type="evidence" value="ECO:0007669"/>
    <property type="project" value="TreeGrafter"/>
</dbReference>
<dbReference type="GO" id="GO:0005778">
    <property type="term" value="C:peroxisomal membrane"/>
    <property type="evidence" value="ECO:0007669"/>
    <property type="project" value="TreeGrafter"/>
</dbReference>
<dbReference type="InterPro" id="IPR011990">
    <property type="entry name" value="TPR-like_helical_dom_sf"/>
</dbReference>
<dbReference type="PANTHER" id="PTHR10130:SF10">
    <property type="entry name" value="PEX5-RELATED PROTEIN-LIKE ISOFORM X1"/>
    <property type="match status" value="1"/>
</dbReference>
<feature type="repeat" description="TPR" evidence="6">
    <location>
        <begin position="167"/>
        <end position="200"/>
    </location>
</feature>
<organism evidence="7 8">
    <name type="scientific">Sander lucioperca</name>
    <name type="common">Pike-perch</name>
    <name type="synonym">Perca lucioperca</name>
    <dbReference type="NCBI Taxonomy" id="283035"/>
    <lineage>
        <taxon>Eukaryota</taxon>
        <taxon>Metazoa</taxon>
        <taxon>Chordata</taxon>
        <taxon>Craniata</taxon>
        <taxon>Vertebrata</taxon>
        <taxon>Euteleostomi</taxon>
        <taxon>Actinopterygii</taxon>
        <taxon>Neopterygii</taxon>
        <taxon>Teleostei</taxon>
        <taxon>Neoteleostei</taxon>
        <taxon>Acanthomorphata</taxon>
        <taxon>Eupercaria</taxon>
        <taxon>Perciformes</taxon>
        <taxon>Percoidei</taxon>
        <taxon>Percidae</taxon>
        <taxon>Luciopercinae</taxon>
        <taxon>Sander</taxon>
    </lineage>
</organism>
<dbReference type="Gene3D" id="1.25.40.10">
    <property type="entry name" value="Tetratricopeptide repeat domain"/>
    <property type="match status" value="1"/>
</dbReference>
<comment type="subcellular location">
    <subcellularLocation>
        <location evidence="1">Cytoplasm</location>
    </subcellularLocation>
</comment>
<evidence type="ECO:0000256" key="1">
    <source>
        <dbReference type="ARBA" id="ARBA00004496"/>
    </source>
</evidence>
<comment type="similarity">
    <text evidence="2">Belongs to the peroxisomal targeting signal receptor family.</text>
</comment>
<dbReference type="Pfam" id="PF13432">
    <property type="entry name" value="TPR_16"/>
    <property type="match status" value="2"/>
</dbReference>
<dbReference type="GO" id="GO:0005829">
    <property type="term" value="C:cytosol"/>
    <property type="evidence" value="ECO:0007669"/>
    <property type="project" value="TreeGrafter"/>
</dbReference>